<proteinExistence type="inferred from homology"/>
<dbReference type="GO" id="GO:0000428">
    <property type="term" value="C:DNA-directed RNA polymerase complex"/>
    <property type="evidence" value="ECO:0007669"/>
    <property type="project" value="UniProtKB-KW"/>
</dbReference>
<name>A0A556AQ15_9BURK</name>
<dbReference type="InterPro" id="IPR006295">
    <property type="entry name" value="DNA_primase_DnaG"/>
</dbReference>
<dbReference type="Pfam" id="PF08275">
    <property type="entry name" value="DNAG_N"/>
    <property type="match status" value="1"/>
</dbReference>
<evidence type="ECO:0000256" key="8">
    <source>
        <dbReference type="ARBA" id="ARBA00022833"/>
    </source>
</evidence>
<evidence type="ECO:0000313" key="15">
    <source>
        <dbReference type="EMBL" id="TSH94994.1"/>
    </source>
</evidence>
<evidence type="ECO:0000256" key="10">
    <source>
        <dbReference type="ARBA" id="ARBA00023125"/>
    </source>
</evidence>
<comment type="function">
    <text evidence="12">RNA polymerase that catalyzes the synthesis of short RNA molecules used as primers for DNA polymerase during DNA replication.</text>
</comment>
<feature type="domain" description="Toprim" evidence="14">
    <location>
        <begin position="263"/>
        <end position="345"/>
    </location>
</feature>
<dbReference type="AlphaFoldDB" id="A0A556AQ15"/>
<evidence type="ECO:0000256" key="6">
    <source>
        <dbReference type="ARBA" id="ARBA00022723"/>
    </source>
</evidence>
<keyword evidence="1 12" id="KW-0240">DNA-directed RNA polymerase</keyword>
<dbReference type="Gene3D" id="1.20.50.20">
    <property type="entry name" value="DnaG, RNA polymerase domain, helical bundle"/>
    <property type="match status" value="1"/>
</dbReference>
<comment type="domain">
    <text evidence="12">Contains an N-terminal zinc-binding domain, a central core domain that contains the primase activity, and a C-terminal DnaB-binding domain.</text>
</comment>
<dbReference type="Pfam" id="PF01807">
    <property type="entry name" value="Zn_ribbon_DnaG"/>
    <property type="match status" value="1"/>
</dbReference>
<evidence type="ECO:0000313" key="16">
    <source>
        <dbReference type="Proteomes" id="UP000318405"/>
    </source>
</evidence>
<dbReference type="InterPro" id="IPR013264">
    <property type="entry name" value="DNAG_N"/>
</dbReference>
<dbReference type="Gene3D" id="3.90.980.10">
    <property type="entry name" value="DNA primase, catalytic core, N-terminal domain"/>
    <property type="match status" value="1"/>
</dbReference>
<comment type="catalytic activity">
    <reaction evidence="12">
        <text>ssDNA + n NTP = ssDNA/pppN(pN)n-1 hybrid + (n-1) diphosphate.</text>
        <dbReference type="EC" id="2.7.7.101"/>
    </reaction>
</comment>
<evidence type="ECO:0000256" key="11">
    <source>
        <dbReference type="ARBA" id="ARBA00023163"/>
    </source>
</evidence>
<dbReference type="InterPro" id="IPR050219">
    <property type="entry name" value="DnaG_primase"/>
</dbReference>
<dbReference type="InterPro" id="IPR013173">
    <property type="entry name" value="DNA_primase_DnaG_DnaB-bd_dom"/>
</dbReference>
<dbReference type="GO" id="GO:0003677">
    <property type="term" value="F:DNA binding"/>
    <property type="evidence" value="ECO:0007669"/>
    <property type="project" value="UniProtKB-KW"/>
</dbReference>
<dbReference type="InterPro" id="IPR034151">
    <property type="entry name" value="TOPRIM_DnaG_bac"/>
</dbReference>
<dbReference type="GO" id="GO:1990077">
    <property type="term" value="C:primosome complex"/>
    <property type="evidence" value="ECO:0007669"/>
    <property type="project" value="UniProtKB-KW"/>
</dbReference>
<dbReference type="SUPFAM" id="SSF57783">
    <property type="entry name" value="Zinc beta-ribbon"/>
    <property type="match status" value="1"/>
</dbReference>
<keyword evidence="9" id="KW-0460">Magnesium</keyword>
<keyword evidence="5 12" id="KW-0235">DNA replication</keyword>
<reference evidence="15 16" key="1">
    <citation type="submission" date="2019-07" db="EMBL/GenBank/DDBJ databases">
        <title>Qingshengfaniella alkalisoli gen. nov., sp. nov., isolated from saline soil.</title>
        <authorList>
            <person name="Xu L."/>
            <person name="Huang X.-X."/>
            <person name="Sun J.-Q."/>
        </authorList>
    </citation>
    <scope>NUCLEOTIDE SEQUENCE [LARGE SCALE GENOMIC DNA]</scope>
    <source>
        <strain evidence="15 16">DSM 27279</strain>
    </source>
</reference>
<evidence type="ECO:0000256" key="2">
    <source>
        <dbReference type="ARBA" id="ARBA00022515"/>
    </source>
</evidence>
<keyword evidence="6 12" id="KW-0479">Metal-binding</keyword>
<dbReference type="Gene3D" id="3.90.580.10">
    <property type="entry name" value="Zinc finger, CHC2-type domain"/>
    <property type="match status" value="1"/>
</dbReference>
<dbReference type="InterPro" id="IPR036977">
    <property type="entry name" value="DNA_primase_Znf_CHC2"/>
</dbReference>
<dbReference type="GO" id="GO:0005737">
    <property type="term" value="C:cytoplasm"/>
    <property type="evidence" value="ECO:0007669"/>
    <property type="project" value="TreeGrafter"/>
</dbReference>
<feature type="compositionally biased region" description="Low complexity" evidence="13">
    <location>
        <begin position="460"/>
        <end position="480"/>
    </location>
</feature>
<keyword evidence="8 12" id="KW-0862">Zinc</keyword>
<gene>
    <name evidence="12" type="primary">dnaG</name>
    <name evidence="15" type="ORF">FOZ76_10980</name>
</gene>
<dbReference type="InterPro" id="IPR037068">
    <property type="entry name" value="DNA_primase_core_N_sf"/>
</dbReference>
<dbReference type="InterPro" id="IPR016136">
    <property type="entry name" value="DNA_helicase_N/primase_C"/>
</dbReference>
<dbReference type="NCBIfam" id="TIGR01391">
    <property type="entry name" value="dnaG"/>
    <property type="match status" value="1"/>
</dbReference>
<keyword evidence="7 12" id="KW-0863">Zinc-finger</keyword>
<keyword evidence="3 12" id="KW-0808">Transferase</keyword>
<evidence type="ECO:0000256" key="1">
    <source>
        <dbReference type="ARBA" id="ARBA00022478"/>
    </source>
</evidence>
<dbReference type="PANTHER" id="PTHR30313:SF2">
    <property type="entry name" value="DNA PRIMASE"/>
    <property type="match status" value="1"/>
</dbReference>
<dbReference type="SMART" id="SM00400">
    <property type="entry name" value="ZnF_CHCC"/>
    <property type="match status" value="1"/>
</dbReference>
<keyword evidence="4 12" id="KW-0548">Nucleotidyltransferase</keyword>
<keyword evidence="11 12" id="KW-0804">Transcription</keyword>
<dbReference type="Gene3D" id="1.10.860.10">
    <property type="entry name" value="DNAb Helicase, Chain A"/>
    <property type="match status" value="1"/>
</dbReference>
<dbReference type="PROSITE" id="PS50880">
    <property type="entry name" value="TOPRIM"/>
    <property type="match status" value="1"/>
</dbReference>
<feature type="region of interest" description="Disordered" evidence="13">
    <location>
        <begin position="460"/>
        <end position="561"/>
    </location>
</feature>
<keyword evidence="2 12" id="KW-0639">Primosome</keyword>
<evidence type="ECO:0000256" key="5">
    <source>
        <dbReference type="ARBA" id="ARBA00022705"/>
    </source>
</evidence>
<dbReference type="GO" id="GO:0008270">
    <property type="term" value="F:zinc ion binding"/>
    <property type="evidence" value="ECO:0007669"/>
    <property type="project" value="UniProtKB-UniRule"/>
</dbReference>
<protein>
    <recommendedName>
        <fullName evidence="12">DNA primase</fullName>
        <ecNumber evidence="12">2.7.7.101</ecNumber>
    </recommendedName>
</protein>
<dbReference type="SMART" id="SM00766">
    <property type="entry name" value="DnaG_DnaB_bind"/>
    <property type="match status" value="1"/>
</dbReference>
<dbReference type="HAMAP" id="MF_00974">
    <property type="entry name" value="DNA_primase_DnaG"/>
    <property type="match status" value="1"/>
</dbReference>
<dbReference type="Gene3D" id="3.40.1360.10">
    <property type="match status" value="1"/>
</dbReference>
<dbReference type="RefSeq" id="WP_143948306.1">
    <property type="nucleotide sequence ID" value="NZ_BAABMB010000002.1"/>
</dbReference>
<dbReference type="InterPro" id="IPR019475">
    <property type="entry name" value="DNA_primase_DnaB-bd"/>
</dbReference>
<comment type="cofactor">
    <cofactor evidence="12">
        <name>Zn(2+)</name>
        <dbReference type="ChEBI" id="CHEBI:29105"/>
    </cofactor>
    <text evidence="12">Binds 1 zinc ion per monomer.</text>
</comment>
<dbReference type="InterPro" id="IPR030846">
    <property type="entry name" value="DnaG_bac"/>
</dbReference>
<dbReference type="Pfam" id="PF13155">
    <property type="entry name" value="Toprim_2"/>
    <property type="match status" value="1"/>
</dbReference>
<dbReference type="CDD" id="cd03364">
    <property type="entry name" value="TOPRIM_DnaG_primases"/>
    <property type="match status" value="1"/>
</dbReference>
<dbReference type="EC" id="2.7.7.101" evidence="12"/>
<evidence type="ECO:0000256" key="4">
    <source>
        <dbReference type="ARBA" id="ARBA00022695"/>
    </source>
</evidence>
<evidence type="ECO:0000256" key="3">
    <source>
        <dbReference type="ARBA" id="ARBA00022679"/>
    </source>
</evidence>
<evidence type="ECO:0000256" key="12">
    <source>
        <dbReference type="HAMAP-Rule" id="MF_00974"/>
    </source>
</evidence>
<dbReference type="EMBL" id="VLTJ01000022">
    <property type="protein sequence ID" value="TSH94994.1"/>
    <property type="molecule type" value="Genomic_DNA"/>
</dbReference>
<feature type="zinc finger region" description="CHC2-type" evidence="12">
    <location>
        <begin position="37"/>
        <end position="61"/>
    </location>
</feature>
<dbReference type="OrthoDB" id="9803773at2"/>
<evidence type="ECO:0000259" key="14">
    <source>
        <dbReference type="PROSITE" id="PS50880"/>
    </source>
</evidence>
<dbReference type="Pfam" id="PF10410">
    <property type="entry name" value="DnaB_bind"/>
    <property type="match status" value="1"/>
</dbReference>
<dbReference type="InterPro" id="IPR002694">
    <property type="entry name" value="Znf_CHC2"/>
</dbReference>
<organism evidence="15 16">
    <name type="scientific">Verticiella sediminum</name>
    <dbReference type="NCBI Taxonomy" id="1247510"/>
    <lineage>
        <taxon>Bacteria</taxon>
        <taxon>Pseudomonadati</taxon>
        <taxon>Pseudomonadota</taxon>
        <taxon>Betaproteobacteria</taxon>
        <taxon>Burkholderiales</taxon>
        <taxon>Alcaligenaceae</taxon>
        <taxon>Verticiella</taxon>
    </lineage>
</organism>
<dbReference type="SUPFAM" id="SSF56731">
    <property type="entry name" value="DNA primase core"/>
    <property type="match status" value="1"/>
</dbReference>
<dbReference type="Pfam" id="PF08278">
    <property type="entry name" value="DnaG_DnaB_bind"/>
    <property type="match status" value="1"/>
</dbReference>
<comment type="caution">
    <text evidence="15">The sequence shown here is derived from an EMBL/GenBank/DDBJ whole genome shotgun (WGS) entry which is preliminary data.</text>
</comment>
<dbReference type="SUPFAM" id="SSF117023">
    <property type="entry name" value="DNA primase DnaG, C-terminal domain"/>
    <property type="match status" value="1"/>
</dbReference>
<comment type="similarity">
    <text evidence="12">Belongs to the DnaG primase family.</text>
</comment>
<evidence type="ECO:0000256" key="13">
    <source>
        <dbReference type="SAM" id="MobiDB-lite"/>
    </source>
</evidence>
<comment type="subunit">
    <text evidence="12">Monomer. Interacts with DnaB.</text>
</comment>
<keyword evidence="16" id="KW-1185">Reference proteome</keyword>
<dbReference type="PANTHER" id="PTHR30313">
    <property type="entry name" value="DNA PRIMASE"/>
    <property type="match status" value="1"/>
</dbReference>
<accession>A0A556AQ15</accession>
<dbReference type="GO" id="GO:0006269">
    <property type="term" value="P:DNA replication, synthesis of primer"/>
    <property type="evidence" value="ECO:0007669"/>
    <property type="project" value="UniProtKB-UniRule"/>
</dbReference>
<dbReference type="SMART" id="SM00493">
    <property type="entry name" value="TOPRIM"/>
    <property type="match status" value="1"/>
</dbReference>
<dbReference type="InterPro" id="IPR006171">
    <property type="entry name" value="TOPRIM_dom"/>
</dbReference>
<sequence>MIPDSFIQSLLERVDVADVVGRYVQLRKAGANLLGLCPFHGEKTPSFTVSPTKQFYHCFGCGAHGSAIRFLMEHVGASFPEAVRQLADSVGMRVPEEPRTPMTREARVESARRREAQSRHTQVLEAADVKYRRDLRTARGAIDYLKGRGLSGQIAARYGLGWAGSDRHGLASIFPDYDKPDFAALLVESGLVIQSEDGRRYDRFRERVMFPIRNARGHLVGFGGRVLGKGEPKYLNSPETPVFSKGSELYGLWEARQAIRNAGQVVVVEGYMDVVALAQMGVENAVATLGTATTTQHVQKLLRAADQIVFSFDGDAAGRRAAWRALQSCLPLLRDDIAIHFLFLPAEHDPDSYVREHGADAFREAMREAPSLSRFMLDEWARQHDLAQPEGRARCVHDAQPLMQAMPKIALRLQVQRELAGMVRLTPEELDTLLALEDEPSGPLVNAGRRTLAAAPAAELPGAPASGAGPAPASAPGAAPDMDVPPMHDDIGYVPEFSEPYDPPEAFYPDHPPGGQGAGGRRWQGERSGGKRWQGKGGGRFRGRDWDDEPRDPPGSRRPVPSLSQRLLQLLIVHPELIGGIDAEVETRLAAQREYGLVCDMIRVVRGCGAQHTGAILEAISGSELEEDLIHVAADTLLAEDLPDPDAELRDTLRSILLRALQAEQSALAAKVASDPAALEAYRRNAEEILRLRAAG</sequence>
<dbReference type="FunFam" id="3.90.580.10:FF:000001">
    <property type="entry name" value="DNA primase"/>
    <property type="match status" value="1"/>
</dbReference>
<keyword evidence="10 12" id="KW-0238">DNA-binding</keyword>
<dbReference type="Proteomes" id="UP000318405">
    <property type="component" value="Unassembled WGS sequence"/>
</dbReference>
<dbReference type="GO" id="GO:0003899">
    <property type="term" value="F:DNA-directed RNA polymerase activity"/>
    <property type="evidence" value="ECO:0007669"/>
    <property type="project" value="UniProtKB-UniRule"/>
</dbReference>
<evidence type="ECO:0000256" key="7">
    <source>
        <dbReference type="ARBA" id="ARBA00022771"/>
    </source>
</evidence>
<evidence type="ECO:0000256" key="9">
    <source>
        <dbReference type="ARBA" id="ARBA00022842"/>
    </source>
</evidence>
<dbReference type="FunFam" id="3.40.1360.10:FF:000002">
    <property type="entry name" value="DNA primase"/>
    <property type="match status" value="1"/>
</dbReference>